<evidence type="ECO:0000256" key="1">
    <source>
        <dbReference type="SAM" id="MobiDB-lite"/>
    </source>
</evidence>
<feature type="domain" description="DNA primase/polymerase bifunctional N-terminal" evidence="2">
    <location>
        <begin position="31"/>
        <end position="89"/>
    </location>
</feature>
<keyword evidence="4" id="KW-1185">Reference proteome</keyword>
<dbReference type="AlphaFoldDB" id="A0A558DHR9"/>
<dbReference type="EMBL" id="VJWX01000021">
    <property type="protein sequence ID" value="TVT60574.1"/>
    <property type="molecule type" value="Genomic_DNA"/>
</dbReference>
<feature type="region of interest" description="Disordered" evidence="1">
    <location>
        <begin position="1"/>
        <end position="28"/>
    </location>
</feature>
<dbReference type="Pfam" id="PF09250">
    <property type="entry name" value="Prim-Pol"/>
    <property type="match status" value="1"/>
</dbReference>
<gene>
    <name evidence="3" type="ORF">FNH05_04175</name>
</gene>
<reference evidence="3 4" key="1">
    <citation type="submission" date="2019-07" db="EMBL/GenBank/DDBJ databases">
        <authorList>
            <person name="Duangmal K."/>
            <person name="Teo W.F.A."/>
        </authorList>
    </citation>
    <scope>NUCLEOTIDE SEQUENCE [LARGE SCALE GENOMIC DNA]</scope>
    <source>
        <strain evidence="3 4">TBRC 6029</strain>
    </source>
</reference>
<name>A0A558DHR9_9PSEU</name>
<evidence type="ECO:0000313" key="3">
    <source>
        <dbReference type="EMBL" id="TVT60574.1"/>
    </source>
</evidence>
<comment type="caution">
    <text evidence="3">The sequence shown here is derived from an EMBL/GenBank/DDBJ whole genome shotgun (WGS) entry which is preliminary data.</text>
</comment>
<organism evidence="3 4">
    <name type="scientific">Amycolatopsis rhizosphaerae</name>
    <dbReference type="NCBI Taxonomy" id="2053003"/>
    <lineage>
        <taxon>Bacteria</taxon>
        <taxon>Bacillati</taxon>
        <taxon>Actinomycetota</taxon>
        <taxon>Actinomycetes</taxon>
        <taxon>Pseudonocardiales</taxon>
        <taxon>Pseudonocardiaceae</taxon>
        <taxon>Amycolatopsis</taxon>
    </lineage>
</organism>
<dbReference type="SUPFAM" id="SSF56747">
    <property type="entry name" value="Prim-pol domain"/>
    <property type="match status" value="1"/>
</dbReference>
<accession>A0A558DHR9</accession>
<dbReference type="InterPro" id="IPR015330">
    <property type="entry name" value="DNA_primase/pol_bifunc_N"/>
</dbReference>
<reference evidence="3 4" key="2">
    <citation type="submission" date="2019-08" db="EMBL/GenBank/DDBJ databases">
        <title>Amycolatopsis acidicola sp. nov., isolated from peat swamp forest soil.</title>
        <authorList>
            <person name="Srisuk N."/>
        </authorList>
    </citation>
    <scope>NUCLEOTIDE SEQUENCE [LARGE SCALE GENOMIC DNA]</scope>
    <source>
        <strain evidence="3 4">TBRC 6029</strain>
    </source>
</reference>
<evidence type="ECO:0000259" key="2">
    <source>
        <dbReference type="Pfam" id="PF09250"/>
    </source>
</evidence>
<proteinExistence type="predicted"/>
<sequence>METSPQSRARQGCGQRPTVPNASPRSRGIASGAQVLAHLAAEAGATIPDTYTVATPSGGTHLYFRQPTNARLGNTHHRAGWLIDTRGVGWASPHPRIDHPGRGL</sequence>
<protein>
    <submittedName>
        <fullName evidence="3">Bifunctional DNA primase/polymerase</fullName>
    </submittedName>
</protein>
<dbReference type="OrthoDB" id="3218228at2"/>
<evidence type="ECO:0000313" key="4">
    <source>
        <dbReference type="Proteomes" id="UP000320011"/>
    </source>
</evidence>
<dbReference type="Proteomes" id="UP000320011">
    <property type="component" value="Unassembled WGS sequence"/>
</dbReference>